<keyword evidence="1" id="KW-0238">DNA-binding</keyword>
<name>A0ABS3I3K3_9MICO</name>
<evidence type="ECO:0000313" key="4">
    <source>
        <dbReference type="Proteomes" id="UP000664617"/>
    </source>
</evidence>
<dbReference type="CDD" id="cd00093">
    <property type="entry name" value="HTH_XRE"/>
    <property type="match status" value="1"/>
</dbReference>
<dbReference type="EMBL" id="JAFMPK010000009">
    <property type="protein sequence ID" value="MBO0607563.1"/>
    <property type="molecule type" value="Genomic_DNA"/>
</dbReference>
<sequence length="240" mass="24950">MSRSGQPAHQRRERLIARRKAMGLSQEMFAERLGVDRTTVARWEAGTSEPTPWTRPTMSKVLGITAEDLDEFLRPAPQQYSTTTVAICGSRPAGHNAALIDATVAELARIVASTEVNVSHGPVGIGIEVITYVADQFRPGGFTRTTARFGHANVVDGVDLVLIVGGGAGTAAEAAIAADAGTPVLPFPRTGGAAATCLDRESFQQLLPAGTVTALTEAATAAAYGALVEQAISTRTGNPG</sequence>
<organism evidence="3 4">
    <name type="scientific">Myceligenerans salitolerans</name>
    <dbReference type="NCBI Taxonomy" id="1230528"/>
    <lineage>
        <taxon>Bacteria</taxon>
        <taxon>Bacillati</taxon>
        <taxon>Actinomycetota</taxon>
        <taxon>Actinomycetes</taxon>
        <taxon>Micrococcales</taxon>
        <taxon>Promicromonosporaceae</taxon>
        <taxon>Myceligenerans</taxon>
    </lineage>
</organism>
<evidence type="ECO:0000313" key="3">
    <source>
        <dbReference type="EMBL" id="MBO0607563.1"/>
    </source>
</evidence>
<dbReference type="InterPro" id="IPR010982">
    <property type="entry name" value="Lambda_DNA-bd_dom_sf"/>
</dbReference>
<accession>A0ABS3I3K3</accession>
<proteinExistence type="predicted"/>
<keyword evidence="4" id="KW-1185">Reference proteome</keyword>
<dbReference type="SUPFAM" id="SSF47413">
    <property type="entry name" value="lambda repressor-like DNA-binding domains"/>
    <property type="match status" value="1"/>
</dbReference>
<dbReference type="PROSITE" id="PS50943">
    <property type="entry name" value="HTH_CROC1"/>
    <property type="match status" value="1"/>
</dbReference>
<reference evidence="3 4" key="1">
    <citation type="submission" date="2021-03" db="EMBL/GenBank/DDBJ databases">
        <authorList>
            <person name="Xin L."/>
        </authorList>
    </citation>
    <scope>NUCLEOTIDE SEQUENCE [LARGE SCALE GENOMIC DNA]</scope>
    <source>
        <strain evidence="3 4">XHU 5031</strain>
    </source>
</reference>
<dbReference type="RefSeq" id="WP_207273492.1">
    <property type="nucleotide sequence ID" value="NZ_JAFMPK010000009.1"/>
</dbReference>
<comment type="caution">
    <text evidence="3">The sequence shown here is derived from an EMBL/GenBank/DDBJ whole genome shotgun (WGS) entry which is preliminary data.</text>
</comment>
<dbReference type="Proteomes" id="UP000664617">
    <property type="component" value="Unassembled WGS sequence"/>
</dbReference>
<dbReference type="PANTHER" id="PTHR46558:SF4">
    <property type="entry name" value="DNA-BIDING PHAGE PROTEIN"/>
    <property type="match status" value="1"/>
</dbReference>
<evidence type="ECO:0000256" key="1">
    <source>
        <dbReference type="ARBA" id="ARBA00023125"/>
    </source>
</evidence>
<dbReference type="InterPro" id="IPR001387">
    <property type="entry name" value="Cro/C1-type_HTH"/>
</dbReference>
<protein>
    <submittedName>
        <fullName evidence="3">Helix-turn-helix transcriptional regulator</fullName>
    </submittedName>
</protein>
<dbReference type="PANTHER" id="PTHR46558">
    <property type="entry name" value="TRACRIPTIONAL REGULATORY PROTEIN-RELATED-RELATED"/>
    <property type="match status" value="1"/>
</dbReference>
<feature type="domain" description="HTH cro/C1-type" evidence="2">
    <location>
        <begin position="15"/>
        <end position="69"/>
    </location>
</feature>
<dbReference type="Gene3D" id="1.10.260.40">
    <property type="entry name" value="lambda repressor-like DNA-binding domains"/>
    <property type="match status" value="1"/>
</dbReference>
<reference evidence="4" key="2">
    <citation type="submission" date="2023-07" db="EMBL/GenBank/DDBJ databases">
        <title>Myceligenerans salitolerans sp. nov., a halotolerant actinomycete isolated from a salt lake in Xinjiang, China.</title>
        <authorList>
            <person name="Guan T."/>
        </authorList>
    </citation>
    <scope>NUCLEOTIDE SEQUENCE [LARGE SCALE GENOMIC DNA]</scope>
    <source>
        <strain evidence="4">XHU 5031</strain>
    </source>
</reference>
<dbReference type="Pfam" id="PF01381">
    <property type="entry name" value="HTH_3"/>
    <property type="match status" value="1"/>
</dbReference>
<gene>
    <name evidence="3" type="ORF">J0911_00795</name>
</gene>
<dbReference type="SMART" id="SM00530">
    <property type="entry name" value="HTH_XRE"/>
    <property type="match status" value="1"/>
</dbReference>
<evidence type="ECO:0000259" key="2">
    <source>
        <dbReference type="PROSITE" id="PS50943"/>
    </source>
</evidence>